<comment type="caution">
    <text evidence="1">The sequence shown here is derived from an EMBL/GenBank/DDBJ whole genome shotgun (WGS) entry which is preliminary data.</text>
</comment>
<keyword evidence="2" id="KW-1185">Reference proteome</keyword>
<evidence type="ECO:0000313" key="1">
    <source>
        <dbReference type="EMBL" id="KAK3057791.1"/>
    </source>
</evidence>
<name>A0AAJ0GHP7_9PEZI</name>
<accession>A0AAJ0GHP7</accession>
<proteinExistence type="predicted"/>
<gene>
    <name evidence="1" type="ORF">LTR09_000866</name>
</gene>
<dbReference type="EMBL" id="JAWDJX010000002">
    <property type="protein sequence ID" value="KAK3057791.1"/>
    <property type="molecule type" value="Genomic_DNA"/>
</dbReference>
<organism evidence="1 2">
    <name type="scientific">Extremus antarcticus</name>
    <dbReference type="NCBI Taxonomy" id="702011"/>
    <lineage>
        <taxon>Eukaryota</taxon>
        <taxon>Fungi</taxon>
        <taxon>Dikarya</taxon>
        <taxon>Ascomycota</taxon>
        <taxon>Pezizomycotina</taxon>
        <taxon>Dothideomycetes</taxon>
        <taxon>Dothideomycetidae</taxon>
        <taxon>Mycosphaerellales</taxon>
        <taxon>Extremaceae</taxon>
        <taxon>Extremus</taxon>
    </lineage>
</organism>
<sequence length="459" mass="52801">MAWRLDGCRYPATLPSNPTPILDRVRRLTLSGIWVRDDNVCEVQDTLYAFVRLLSKTKLRYLHTNFTGDFSKYGEFINNDDLTQAHVAAFVAEPLRTIRNFKSRKHFDYVMHLRGEGGKAWTEFSRNTRSLIEGQEPVPIPTHAAFRTYFKVLEKLLSRIVELQNNHQTYLQPLELAKSRIRGDSSAFNTPNDRCLLLLLSTEMRILIYEHLLTDPKSRYKAWPHKFNDLINLSRTCKDLWDEGIDFMNSVRTYTIGVMDGTHLILEGHNCSISERSTMAHSKEFQVSDLKLNRIQKLSINISAEPDDVCRVQTALYALANVLAEAKIKYLHIHIKKSIYDWEPHYPSPYENITTAHWAAFMLDPICTLRNFEVNNPYDFGLYVQGTGKSAAEGESAGRQLQPEKREEMVRKANGLVEELEEALPDLSVDTSALGYAVFDQILRQSERELQQGCHDERG</sequence>
<evidence type="ECO:0000313" key="2">
    <source>
        <dbReference type="Proteomes" id="UP001271007"/>
    </source>
</evidence>
<reference evidence="1" key="1">
    <citation type="submission" date="2023-04" db="EMBL/GenBank/DDBJ databases">
        <title>Black Yeasts Isolated from many extreme environments.</title>
        <authorList>
            <person name="Coleine C."/>
            <person name="Stajich J.E."/>
            <person name="Selbmann L."/>
        </authorList>
    </citation>
    <scope>NUCLEOTIDE SEQUENCE</scope>
    <source>
        <strain evidence="1">CCFEE 5312</strain>
    </source>
</reference>
<protein>
    <submittedName>
        <fullName evidence="1">Uncharacterized protein</fullName>
    </submittedName>
</protein>
<dbReference type="AlphaFoldDB" id="A0AAJ0GHP7"/>
<dbReference type="Proteomes" id="UP001271007">
    <property type="component" value="Unassembled WGS sequence"/>
</dbReference>